<protein>
    <submittedName>
        <fullName evidence="1">Uncharacterized protein</fullName>
    </submittedName>
</protein>
<dbReference type="EMBL" id="JAGDFM010000610">
    <property type="protein sequence ID" value="KAG7376877.1"/>
    <property type="molecule type" value="Genomic_DNA"/>
</dbReference>
<name>A0A8T1V6G5_9STRA</name>
<comment type="caution">
    <text evidence="1">The sequence shown here is derived from an EMBL/GenBank/DDBJ whole genome shotgun (WGS) entry which is preliminary data.</text>
</comment>
<gene>
    <name evidence="1" type="ORF">PHYPSEUDO_012627</name>
</gene>
<evidence type="ECO:0000313" key="1">
    <source>
        <dbReference type="EMBL" id="KAG7376877.1"/>
    </source>
</evidence>
<reference evidence="1" key="1">
    <citation type="submission" date="2021-02" db="EMBL/GenBank/DDBJ databases">
        <authorList>
            <person name="Palmer J.M."/>
        </authorList>
    </citation>
    <scope>NUCLEOTIDE SEQUENCE</scope>
    <source>
        <strain evidence="1">SCRP734</strain>
    </source>
</reference>
<accession>A0A8T1V6G5</accession>
<evidence type="ECO:0000313" key="2">
    <source>
        <dbReference type="Proteomes" id="UP000694044"/>
    </source>
</evidence>
<keyword evidence="2" id="KW-1185">Reference proteome</keyword>
<dbReference type="Proteomes" id="UP000694044">
    <property type="component" value="Unassembled WGS sequence"/>
</dbReference>
<proteinExistence type="predicted"/>
<sequence>MTETAHVSSCQSSRSVVVRSRLNCLTSRFPFKNSSVVGVPEFKLAPLQRVAAARGRCWWSGRGLQRGVERVVGGPLRVACASSLCWSGSVVDGLQRGVERVVGGLQRVASSAWLPVSGGRVRTVGGLLRVASAERLLEVE</sequence>
<dbReference type="AlphaFoldDB" id="A0A8T1V6G5"/>
<organism evidence="1 2">
    <name type="scientific">Phytophthora pseudosyringae</name>
    <dbReference type="NCBI Taxonomy" id="221518"/>
    <lineage>
        <taxon>Eukaryota</taxon>
        <taxon>Sar</taxon>
        <taxon>Stramenopiles</taxon>
        <taxon>Oomycota</taxon>
        <taxon>Peronosporomycetes</taxon>
        <taxon>Peronosporales</taxon>
        <taxon>Peronosporaceae</taxon>
        <taxon>Phytophthora</taxon>
    </lineage>
</organism>